<dbReference type="Pfam" id="PF01753">
    <property type="entry name" value="zf-MYND"/>
    <property type="match status" value="1"/>
</dbReference>
<reference evidence="6 7" key="1">
    <citation type="submission" date="2015-12" db="EMBL/GenBank/DDBJ databases">
        <title>Draft genome sequence of Moniliophthora roreri, the causal agent of frosty pod rot of cacao.</title>
        <authorList>
            <person name="Aime M.C."/>
            <person name="Diaz-Valderrama J.R."/>
            <person name="Kijpornyongpan T."/>
            <person name="Phillips-Mora W."/>
        </authorList>
    </citation>
    <scope>NUCLEOTIDE SEQUENCE [LARGE SCALE GENOMIC DNA]</scope>
    <source>
        <strain evidence="6 7">MCA 2952</strain>
    </source>
</reference>
<dbReference type="AlphaFoldDB" id="A0A0W0FWP9"/>
<comment type="caution">
    <text evidence="6">The sequence shown here is derived from an EMBL/GenBank/DDBJ whole genome shotgun (WGS) entry which is preliminary data.</text>
</comment>
<evidence type="ECO:0000256" key="2">
    <source>
        <dbReference type="ARBA" id="ARBA00022771"/>
    </source>
</evidence>
<proteinExistence type="predicted"/>
<sequence>MSATKPRFSLLEKSAKSGSQDALEQLGKMGSRSALDLLKTIPTFLHHLPVPVPDASLGTFAGTHPHILARIALVSLGEGFKKDRFMSQMMFSEAERCWPQIWAWVLFLYDSYLNPRSDSFSSTVPLDHMGNFCHALHFAIAKVLFAFSLSRNSFSIMKSTPNCTNVAASLFLLATRMPICHAPTTPIYLHTAICCYELFDNFLDRGRGMGICEAIDNAPVSFASDILHRLTDAISGDTDPVLLQLQMAMFLRCTHSTPHFNAAFLRCRSIYWICRVMKWIDQRRDQVRHNHPKTYSLVRSYFDCVVYFYRTFNQQGYPAVIEALKAGFLKSLVLSADFVDAELDGDANDYLQREQSVQMVLDDIARKSIYHSVCMVLPKALRDAEGLYKPGTVLDAYFPKFRETIQLRLKDRREWDRLGFNCCGNPKCPIPRSTPRESKDMRIAMFRCSGCAVLYYCSQECQRVSWKDHREFCWSKKHNQLYKDGEPQPEYLLTVRDRIYRDWLIRKHANSAHSALVSHQAQYRTKKRLPITEPVVSVLGYTGQSFLPFTIDTMPVALAKRYAPNEDWEELVDQARKNGKDLLVVARTAIAGYKHDYHWVGFSYQKED</sequence>
<dbReference type="EMBL" id="LATX01001551">
    <property type="protein sequence ID" value="KTB40775.1"/>
    <property type="molecule type" value="Genomic_DNA"/>
</dbReference>
<evidence type="ECO:0000313" key="7">
    <source>
        <dbReference type="Proteomes" id="UP000054988"/>
    </source>
</evidence>
<dbReference type="Gene3D" id="6.10.140.2220">
    <property type="match status" value="1"/>
</dbReference>
<gene>
    <name evidence="6" type="ORF">WG66_6667</name>
</gene>
<name>A0A0W0FWP9_MONRR</name>
<dbReference type="GO" id="GO:0008270">
    <property type="term" value="F:zinc ion binding"/>
    <property type="evidence" value="ECO:0007669"/>
    <property type="project" value="UniProtKB-KW"/>
</dbReference>
<evidence type="ECO:0000256" key="1">
    <source>
        <dbReference type="ARBA" id="ARBA00022723"/>
    </source>
</evidence>
<evidence type="ECO:0000256" key="4">
    <source>
        <dbReference type="PROSITE-ProRule" id="PRU00134"/>
    </source>
</evidence>
<evidence type="ECO:0000313" key="6">
    <source>
        <dbReference type="EMBL" id="KTB40775.1"/>
    </source>
</evidence>
<keyword evidence="3" id="KW-0862">Zinc</keyword>
<dbReference type="InterPro" id="IPR002893">
    <property type="entry name" value="Znf_MYND"/>
</dbReference>
<dbReference type="SUPFAM" id="SSF144232">
    <property type="entry name" value="HIT/MYND zinc finger-like"/>
    <property type="match status" value="1"/>
</dbReference>
<evidence type="ECO:0000259" key="5">
    <source>
        <dbReference type="PROSITE" id="PS50865"/>
    </source>
</evidence>
<evidence type="ECO:0000256" key="3">
    <source>
        <dbReference type="ARBA" id="ARBA00022833"/>
    </source>
</evidence>
<keyword evidence="2 4" id="KW-0863">Zinc-finger</keyword>
<dbReference type="Proteomes" id="UP000054988">
    <property type="component" value="Unassembled WGS sequence"/>
</dbReference>
<protein>
    <recommendedName>
        <fullName evidence="5">MYND-type domain-containing protein</fullName>
    </recommendedName>
</protein>
<dbReference type="PROSITE" id="PS50865">
    <property type="entry name" value="ZF_MYND_2"/>
    <property type="match status" value="1"/>
</dbReference>
<keyword evidence="1" id="KW-0479">Metal-binding</keyword>
<accession>A0A0W0FWP9</accession>
<organism evidence="6 7">
    <name type="scientific">Moniliophthora roreri</name>
    <name type="common">Frosty pod rot fungus</name>
    <name type="synonym">Monilia roreri</name>
    <dbReference type="NCBI Taxonomy" id="221103"/>
    <lineage>
        <taxon>Eukaryota</taxon>
        <taxon>Fungi</taxon>
        <taxon>Dikarya</taxon>
        <taxon>Basidiomycota</taxon>
        <taxon>Agaricomycotina</taxon>
        <taxon>Agaricomycetes</taxon>
        <taxon>Agaricomycetidae</taxon>
        <taxon>Agaricales</taxon>
        <taxon>Marasmiineae</taxon>
        <taxon>Marasmiaceae</taxon>
        <taxon>Moniliophthora</taxon>
    </lineage>
</organism>
<feature type="domain" description="MYND-type" evidence="5">
    <location>
        <begin position="420"/>
        <end position="473"/>
    </location>
</feature>